<reference evidence="3" key="1">
    <citation type="submission" date="2016-10" db="EMBL/GenBank/DDBJ databases">
        <authorList>
            <person name="Varghese N."/>
            <person name="Submissions S."/>
        </authorList>
    </citation>
    <scope>NUCLEOTIDE SEQUENCE [LARGE SCALE GENOMIC DNA]</scope>
    <source>
        <strain evidence="3">DSM 44718</strain>
    </source>
</reference>
<dbReference type="Proteomes" id="UP000199632">
    <property type="component" value="Unassembled WGS sequence"/>
</dbReference>
<dbReference type="SUPFAM" id="SSF109854">
    <property type="entry name" value="DinB/YfiT-like putative metalloenzymes"/>
    <property type="match status" value="1"/>
</dbReference>
<keyword evidence="3" id="KW-1185">Reference proteome</keyword>
<accession>A0A1H3TH83</accession>
<dbReference type="InterPro" id="IPR007061">
    <property type="entry name" value="MST-like"/>
</dbReference>
<evidence type="ECO:0008006" key="4">
    <source>
        <dbReference type="Google" id="ProtNLM"/>
    </source>
</evidence>
<evidence type="ECO:0000313" key="2">
    <source>
        <dbReference type="EMBL" id="SDZ49228.1"/>
    </source>
</evidence>
<dbReference type="AlphaFoldDB" id="A0A1H3TH83"/>
<dbReference type="RefSeq" id="WP_204082603.1">
    <property type="nucleotide sequence ID" value="NZ_BOND01000002.1"/>
</dbReference>
<feature type="region of interest" description="Disordered" evidence="1">
    <location>
        <begin position="1"/>
        <end position="24"/>
    </location>
</feature>
<dbReference type="STRING" id="137265.SAMN05421684_5701"/>
<name>A0A1H3TH83_9ACTN</name>
<proteinExistence type="predicted"/>
<evidence type="ECO:0000313" key="3">
    <source>
        <dbReference type="Proteomes" id="UP000199632"/>
    </source>
</evidence>
<dbReference type="Pfam" id="PF04978">
    <property type="entry name" value="MST"/>
    <property type="match status" value="1"/>
</dbReference>
<protein>
    <recommendedName>
        <fullName evidence="4">DinB superfamily protein</fullName>
    </recommendedName>
</protein>
<evidence type="ECO:0000256" key="1">
    <source>
        <dbReference type="SAM" id="MobiDB-lite"/>
    </source>
</evidence>
<sequence>MAQGQVGFNGMFVSPDDDPRSDTGWVSERDNLVGYLRDYRLTLELKCAGLDAAQLATRSVAPSAMSLLGLVRHLAGVEQYWFRIYFDGQDVPRLFRAEGRTEWDVEPDQAMVDEAWRAWRAEVAFAEEFVTASDLELVGKGGENLRSILIHMIEEYARHMGHADLLRESVDGRVGQ</sequence>
<dbReference type="EMBL" id="FNQB01000003">
    <property type="protein sequence ID" value="SDZ49228.1"/>
    <property type="molecule type" value="Genomic_DNA"/>
</dbReference>
<organism evidence="2 3">
    <name type="scientific">Asanoa ishikariensis</name>
    <dbReference type="NCBI Taxonomy" id="137265"/>
    <lineage>
        <taxon>Bacteria</taxon>
        <taxon>Bacillati</taxon>
        <taxon>Actinomycetota</taxon>
        <taxon>Actinomycetes</taxon>
        <taxon>Micromonosporales</taxon>
        <taxon>Micromonosporaceae</taxon>
        <taxon>Asanoa</taxon>
    </lineage>
</organism>
<dbReference type="Gene3D" id="1.20.120.450">
    <property type="entry name" value="dinb family like domain"/>
    <property type="match status" value="1"/>
</dbReference>
<dbReference type="InterPro" id="IPR034660">
    <property type="entry name" value="DinB/YfiT-like"/>
</dbReference>
<gene>
    <name evidence="2" type="ORF">SAMN05421684_5701</name>
</gene>